<evidence type="ECO:0000256" key="1">
    <source>
        <dbReference type="ARBA" id="ARBA00022679"/>
    </source>
</evidence>
<dbReference type="EMBL" id="BHZD01000001">
    <property type="protein sequence ID" value="GCD40990.1"/>
    <property type="molecule type" value="Genomic_DNA"/>
</dbReference>
<dbReference type="InterPro" id="IPR002123">
    <property type="entry name" value="Plipid/glycerol_acylTrfase"/>
</dbReference>
<dbReference type="Pfam" id="PF01553">
    <property type="entry name" value="Acyltransferase"/>
    <property type="match status" value="1"/>
</dbReference>
<keyword evidence="1 4" id="KW-0808">Transferase</keyword>
<comment type="caution">
    <text evidence="4">The sequence shown here is derived from an EMBL/GenBank/DDBJ whole genome shotgun (WGS) entry which is preliminary data.</text>
</comment>
<evidence type="ECO:0000256" key="2">
    <source>
        <dbReference type="ARBA" id="ARBA00023315"/>
    </source>
</evidence>
<dbReference type="NCBIfam" id="TIGR01488">
    <property type="entry name" value="HAD-SF-IB"/>
    <property type="match status" value="1"/>
</dbReference>
<dbReference type="GO" id="GO:0006654">
    <property type="term" value="P:phosphatidic acid biosynthetic process"/>
    <property type="evidence" value="ECO:0007669"/>
    <property type="project" value="TreeGrafter"/>
</dbReference>
<dbReference type="SMART" id="SM00563">
    <property type="entry name" value="PlsC"/>
    <property type="match status" value="1"/>
</dbReference>
<dbReference type="GO" id="GO:0003841">
    <property type="term" value="F:1-acylglycerol-3-phosphate O-acyltransferase activity"/>
    <property type="evidence" value="ECO:0007669"/>
    <property type="project" value="TreeGrafter"/>
</dbReference>
<dbReference type="Gene3D" id="3.40.50.1000">
    <property type="entry name" value="HAD superfamily/HAD-like"/>
    <property type="match status" value="1"/>
</dbReference>
<dbReference type="InterPro" id="IPR023214">
    <property type="entry name" value="HAD_sf"/>
</dbReference>
<protein>
    <submittedName>
        <fullName evidence="4">Transferase</fullName>
    </submittedName>
</protein>
<dbReference type="SUPFAM" id="SSF56784">
    <property type="entry name" value="HAD-like"/>
    <property type="match status" value="1"/>
</dbReference>
<dbReference type="Pfam" id="PF12710">
    <property type="entry name" value="HAD"/>
    <property type="match status" value="1"/>
</dbReference>
<reference evidence="4 5" key="1">
    <citation type="submission" date="2018-11" db="EMBL/GenBank/DDBJ databases">
        <title>Whole genome sequence of Streptomyces paromomycinus NBRC 15454(T).</title>
        <authorList>
            <person name="Komaki H."/>
            <person name="Tamura T."/>
        </authorList>
    </citation>
    <scope>NUCLEOTIDE SEQUENCE [LARGE SCALE GENOMIC DNA]</scope>
    <source>
        <strain evidence="4 5">NBRC 15454</strain>
    </source>
</reference>
<accession>A0A401VV83</accession>
<dbReference type="AlphaFoldDB" id="A0A401VV83"/>
<name>A0A401VV83_STREY</name>
<evidence type="ECO:0000313" key="4">
    <source>
        <dbReference type="EMBL" id="GCD40990.1"/>
    </source>
</evidence>
<feature type="domain" description="Phospholipid/glycerol acyltransferase" evidence="3">
    <location>
        <begin position="335"/>
        <end position="449"/>
    </location>
</feature>
<evidence type="ECO:0000259" key="3">
    <source>
        <dbReference type="SMART" id="SM00563"/>
    </source>
</evidence>
<keyword evidence="2" id="KW-0012">Acyltransferase</keyword>
<dbReference type="InterPro" id="IPR006385">
    <property type="entry name" value="HAD_hydro_SerB1"/>
</dbReference>
<proteinExistence type="predicted"/>
<dbReference type="InterPro" id="IPR036412">
    <property type="entry name" value="HAD-like_sf"/>
</dbReference>
<dbReference type="Proteomes" id="UP000286746">
    <property type="component" value="Unassembled WGS sequence"/>
</dbReference>
<evidence type="ECO:0000313" key="5">
    <source>
        <dbReference type="Proteomes" id="UP000286746"/>
    </source>
</evidence>
<dbReference type="RefSeq" id="WP_125051639.1">
    <property type="nucleotide sequence ID" value="NZ_BHZD01000001.1"/>
</dbReference>
<dbReference type="CDD" id="cd07989">
    <property type="entry name" value="LPLAT_AGPAT-like"/>
    <property type="match status" value="1"/>
</dbReference>
<dbReference type="PANTHER" id="PTHR10434:SF66">
    <property type="entry name" value="PHOSPHOLIPID_GLYCEROL ACYLTRANSFERASE DOMAIN-CONTAINING PROTEIN"/>
    <property type="match status" value="1"/>
</dbReference>
<sequence length="502" mass="53357">MSPPPDSAPWRTHRPGSVLEDLLADVAASPDGPRTAAYFDLDGTLLQGHSALAFCANRLRHGEWPAEVWHGLTTVSPHRMIRGLLQALSGTEEPLATSMSAAASAYWHGRRTAELAALGERVFQEETASLLSRPAWTLVRAHQARGHTVAIATAASRAQALPVAETLGIGHLICTEVPAADGRVHASPPPPLCIGPRKLARVRQHARRKDIRLDQSFAYCDGTDDLPLLESVGHPRVVDPRAALRAEAFRRGWPVVRSGSGTRASLAPLVSTAAGSAAAVAATALMTVLTDGPAEPGLRQSATAAVGLGCDLVLRAAGVRVAVTGEEHLWSHRPAVFVANHTSPMDAVLTGHLLRDGWFPLAKKELAGTPVIGRFLAATGAVFVDRDRPGQSAAALATALGRLRRGLSLAAGPEGTRARTPDLGPFRPGLFVVARKAGVPVVPIVIHNATDVMARDGRLLRPGTVRVTVLPPVDTSDWHRTDIDRHTERIRDLFLTTLGMPR</sequence>
<dbReference type="PANTHER" id="PTHR10434">
    <property type="entry name" value="1-ACYL-SN-GLYCEROL-3-PHOSPHATE ACYLTRANSFERASE"/>
    <property type="match status" value="1"/>
</dbReference>
<dbReference type="NCBIfam" id="TIGR01490">
    <property type="entry name" value="HAD-SF-IB-hyp1"/>
    <property type="match status" value="1"/>
</dbReference>
<gene>
    <name evidence="4" type="ORF">GKJPGBOP_00643</name>
</gene>
<dbReference type="Gene3D" id="1.20.1440.100">
    <property type="entry name" value="SG protein - dephosphorylation function"/>
    <property type="match status" value="1"/>
</dbReference>
<dbReference type="SUPFAM" id="SSF69593">
    <property type="entry name" value="Glycerol-3-phosphate (1)-acyltransferase"/>
    <property type="match status" value="1"/>
</dbReference>
<organism evidence="4 5">
    <name type="scientific">Streptomyces paromomycinus</name>
    <name type="common">Streptomyces rimosus subsp. paromomycinus</name>
    <dbReference type="NCBI Taxonomy" id="92743"/>
    <lineage>
        <taxon>Bacteria</taxon>
        <taxon>Bacillati</taxon>
        <taxon>Actinomycetota</taxon>
        <taxon>Actinomycetes</taxon>
        <taxon>Kitasatosporales</taxon>
        <taxon>Streptomycetaceae</taxon>
        <taxon>Streptomyces</taxon>
    </lineage>
</organism>
<keyword evidence="5" id="KW-1185">Reference proteome</keyword>